<dbReference type="Gene3D" id="3.40.50.1580">
    <property type="entry name" value="Nucleoside phosphorylase domain"/>
    <property type="match status" value="1"/>
</dbReference>
<comment type="catalytic activity">
    <reaction evidence="3">
        <text>S-methyl-5'-thioinosine + phosphate = 5-(methylsulfanyl)-alpha-D-ribose 1-phosphate + hypoxanthine</text>
        <dbReference type="Rhea" id="RHEA:30643"/>
        <dbReference type="ChEBI" id="CHEBI:17368"/>
        <dbReference type="ChEBI" id="CHEBI:43474"/>
        <dbReference type="ChEBI" id="CHEBI:48595"/>
        <dbReference type="ChEBI" id="CHEBI:58533"/>
        <dbReference type="EC" id="2.4.2.44"/>
    </reaction>
</comment>
<evidence type="ECO:0000256" key="1">
    <source>
        <dbReference type="ARBA" id="ARBA00022676"/>
    </source>
</evidence>
<feature type="domain" description="Nucleoside phosphorylase" evidence="4">
    <location>
        <begin position="23"/>
        <end position="251"/>
    </location>
</feature>
<dbReference type="HAMAP" id="MF_01963">
    <property type="entry name" value="MTAP"/>
    <property type="match status" value="1"/>
</dbReference>
<keyword evidence="1 3" id="KW-0328">Glycosyltransferase</keyword>
<dbReference type="PANTHER" id="PTHR42679:SF2">
    <property type="entry name" value="S-METHYL-5'-THIOADENOSINE PHOSPHORYLASE"/>
    <property type="match status" value="1"/>
</dbReference>
<dbReference type="InterPro" id="IPR035994">
    <property type="entry name" value="Nucleoside_phosphorylase_sf"/>
</dbReference>
<dbReference type="GO" id="GO:0017061">
    <property type="term" value="F:S-methyl-5-thioadenosine phosphorylase activity"/>
    <property type="evidence" value="ECO:0007669"/>
    <property type="project" value="InterPro"/>
</dbReference>
<sequence>MKDIMSSYQIQEQNTHNEKVDAVIIGGLAFSSLKNFQLNPVNTSFGKVDVYIGKIFDRNIAVIPRHSGEQNHVPPHRINYRANIQAVYELKAERIISVNSVGSMKDHIPGSFILFDDFLDFTKHRISTFFDNKTMHVDMSQPYCPQIKKRLSESLVCRGLNYFGGVYACTEGPRFETKAEINMLSHFADFVGMTGVPEIILAKELDICYASIGLVTNYACGLSSERLTVDEVMDVVNDSRNLLYDVISDTISRLPENRDCSCMYATYNARI</sequence>
<dbReference type="PANTHER" id="PTHR42679">
    <property type="entry name" value="S-METHYL-5'-THIOADENOSINE PHOSPHORYLASE"/>
    <property type="match status" value="1"/>
</dbReference>
<dbReference type="InterPro" id="IPR000845">
    <property type="entry name" value="Nucleoside_phosphorylase_d"/>
</dbReference>
<dbReference type="KEGG" id="mev:Metev_1905"/>
<feature type="binding site" evidence="3">
    <location>
        <position position="194"/>
    </location>
    <ligand>
        <name>phosphate</name>
        <dbReference type="ChEBI" id="CHEBI:43474"/>
    </ligand>
</feature>
<feature type="binding site" evidence="3">
    <location>
        <begin position="217"/>
        <end position="219"/>
    </location>
    <ligand>
        <name>substrate</name>
    </ligand>
</feature>
<dbReference type="UniPathway" id="UPA00606"/>
<dbReference type="GO" id="GO:0005829">
    <property type="term" value="C:cytosol"/>
    <property type="evidence" value="ECO:0007669"/>
    <property type="project" value="TreeGrafter"/>
</dbReference>
<proteinExistence type="inferred from homology"/>
<dbReference type="EMBL" id="CP002069">
    <property type="protein sequence ID" value="ADI74736.1"/>
    <property type="molecule type" value="Genomic_DNA"/>
</dbReference>
<keyword evidence="3" id="KW-0660">Purine salvage</keyword>
<evidence type="ECO:0000256" key="2">
    <source>
        <dbReference type="ARBA" id="ARBA00022679"/>
    </source>
</evidence>
<dbReference type="Proteomes" id="UP000000391">
    <property type="component" value="Chromosome"/>
</dbReference>
<comment type="pathway">
    <text evidence="3">Purine metabolism; purine nucleoside salvage.</text>
</comment>
<dbReference type="GO" id="GO:0019509">
    <property type="term" value="P:L-methionine salvage from methylthioadenosine"/>
    <property type="evidence" value="ECO:0007669"/>
    <property type="project" value="TreeGrafter"/>
</dbReference>
<evidence type="ECO:0000259" key="4">
    <source>
        <dbReference type="Pfam" id="PF01048"/>
    </source>
</evidence>
<feature type="binding site" evidence="3">
    <location>
        <begin position="65"/>
        <end position="66"/>
    </location>
    <ligand>
        <name>phosphate</name>
        <dbReference type="ChEBI" id="CHEBI:43474"/>
    </ligand>
</feature>
<feature type="binding site" evidence="3">
    <location>
        <position position="193"/>
    </location>
    <ligand>
        <name>substrate</name>
    </ligand>
</feature>
<dbReference type="InterPro" id="IPR010044">
    <property type="entry name" value="MTAP"/>
</dbReference>
<comment type="miscellaneous">
    <text evidence="3">Although this enzyme belongs to the family of MTA phosphorylases based on sequence homology, it has been shown that conserved amino acid substitutions in the substrate binding pocket convert the substrate specificity of this enzyme from 6-aminopurines to 6-oxopurines.</text>
</comment>
<dbReference type="Pfam" id="PF01048">
    <property type="entry name" value="PNP_UDP_1"/>
    <property type="match status" value="1"/>
</dbReference>
<evidence type="ECO:0000256" key="3">
    <source>
        <dbReference type="HAMAP-Rule" id="MF_01963"/>
    </source>
</evidence>
<dbReference type="CDD" id="cd09010">
    <property type="entry name" value="MTAP_SsMTAPII_like_MTIP"/>
    <property type="match status" value="1"/>
</dbReference>
<keyword evidence="6" id="KW-1185">Reference proteome</keyword>
<gene>
    <name evidence="5" type="ordered locus">Metev_1905</name>
</gene>
<comment type="caution">
    <text evidence="3">Lacks conserved residue(s) required for the propagation of feature annotation.</text>
</comment>
<comment type="subunit">
    <text evidence="3">Homotrimer.</text>
</comment>
<keyword evidence="2 3" id="KW-0808">Transferase</keyword>
<dbReference type="AlphaFoldDB" id="D7EA65"/>
<feature type="site" description="Important for substrate specificity" evidence="3">
    <location>
        <position position="229"/>
    </location>
</feature>
<feature type="site" description="Important for substrate specificity" evidence="3">
    <location>
        <position position="176"/>
    </location>
</feature>
<dbReference type="HOGENOM" id="CLU_054456_0_2_2"/>
<dbReference type="GO" id="GO:0006166">
    <property type="term" value="P:purine ribonucleoside salvage"/>
    <property type="evidence" value="ECO:0007669"/>
    <property type="project" value="UniProtKB-UniRule"/>
</dbReference>
<protein>
    <recommendedName>
        <fullName evidence="3">Probable S-methyl-5'-thioinosine phosphorylase</fullName>
        <ecNumber evidence="3">2.4.2.44</ecNumber>
    </recommendedName>
    <alternativeName>
        <fullName evidence="3">5'-methylthioinosine phosphorylase</fullName>
        <shortName evidence="3">MTI phosphorylase</shortName>
        <shortName evidence="3">MTIP</shortName>
    </alternativeName>
</protein>
<comment type="function">
    <text evidence="3">Catalyzes the reversible phosphorylation of S-methyl-5'-thioinosine (MTI) to hypoxanthine and 5-methylthioribose-1-phosphate. Involved in the breakdown of S-methyl-5'-thioadenosine (MTA), a major by-product of polyamine biosynthesis. Catabolism of (MTA) occurs via deamination to MTI and phosphorolysis to hypoxanthine.</text>
</comment>
<evidence type="ECO:0000313" key="5">
    <source>
        <dbReference type="EMBL" id="ADI74736.1"/>
    </source>
</evidence>
<comment type="similarity">
    <text evidence="3">Belongs to the PNP/MTAP phosphorylase family. MTAP subfamily.</text>
</comment>
<name>D7EA65_METEZ</name>
<reference evidence="5 6" key="1">
    <citation type="submission" date="2010-06" db="EMBL/GenBank/DDBJ databases">
        <title>Complete sequence chromosome of Methanohalobium evestigatum Z-7303.</title>
        <authorList>
            <consortium name="US DOE Joint Genome Institute"/>
            <person name="Lucas S."/>
            <person name="Copeland A."/>
            <person name="Lapidus A."/>
            <person name="Cheng J.-F."/>
            <person name="Bruce D."/>
            <person name="Goodwin L."/>
            <person name="Pitluck S."/>
            <person name="Saunders E."/>
            <person name="Detter J.C."/>
            <person name="Han C."/>
            <person name="Tapia R."/>
            <person name="Land M."/>
            <person name="Hauser L."/>
            <person name="Kyrpides N."/>
            <person name="Mikhailova N."/>
            <person name="Sieprawska-Lupa M."/>
            <person name="Whitman W.B."/>
            <person name="Anderson I."/>
            <person name="Woyke T."/>
        </authorList>
    </citation>
    <scope>NUCLEOTIDE SEQUENCE [LARGE SCALE GENOMIC DNA]</scope>
    <source>
        <strain evidence="6">ATCC BAA-1072 / DSM 3721 / NBRC 107634 / OCM 161 / Z-7303</strain>
    </source>
</reference>
<evidence type="ECO:0000313" key="6">
    <source>
        <dbReference type="Proteomes" id="UP000000391"/>
    </source>
</evidence>
<accession>D7EA65</accession>
<organism evidence="5 6">
    <name type="scientific">Methanohalobium evestigatum (strain ATCC BAA-1072 / DSM 3721 / NBRC 107634 / OCM 161 / Z-7303)</name>
    <dbReference type="NCBI Taxonomy" id="644295"/>
    <lineage>
        <taxon>Archaea</taxon>
        <taxon>Methanobacteriati</taxon>
        <taxon>Methanobacteriota</taxon>
        <taxon>Stenosarchaea group</taxon>
        <taxon>Methanomicrobia</taxon>
        <taxon>Methanosarcinales</taxon>
        <taxon>Methanosarcinaceae</taxon>
        <taxon>Methanohalobium</taxon>
    </lineage>
</organism>
<dbReference type="STRING" id="644295.Metev_1905"/>
<dbReference type="SUPFAM" id="SSF53167">
    <property type="entry name" value="Purine and uridine phosphorylases"/>
    <property type="match status" value="1"/>
</dbReference>
<dbReference type="EC" id="2.4.2.44" evidence="3"/>